<sequence length="94" mass="10679">MKPNVTVTHNEEDQTFYASAQGYESELAYSRPSDTVIDFTHTFVDENLRGQGVGEALAVAGLQYARDQQLRIKTSCAFMKTYVERHPEYQDLQA</sequence>
<accession>A0A8T9QEJ9</accession>
<proteinExistence type="predicted"/>
<organism evidence="2 3">
    <name type="scientific">Hymenobacter cellulosilyticus</name>
    <dbReference type="NCBI Taxonomy" id="2932248"/>
    <lineage>
        <taxon>Bacteria</taxon>
        <taxon>Pseudomonadati</taxon>
        <taxon>Bacteroidota</taxon>
        <taxon>Cytophagia</taxon>
        <taxon>Cytophagales</taxon>
        <taxon>Hymenobacteraceae</taxon>
        <taxon>Hymenobacter</taxon>
    </lineage>
</organism>
<dbReference type="AlphaFoldDB" id="A0A8T9QEJ9"/>
<dbReference type="CDD" id="cd04301">
    <property type="entry name" value="NAT_SF"/>
    <property type="match status" value="1"/>
</dbReference>
<gene>
    <name evidence="2" type="ORF">MUN79_13795</name>
</gene>
<dbReference type="Proteomes" id="UP000831796">
    <property type="component" value="Chromosome"/>
</dbReference>
<dbReference type="InterPro" id="IPR031165">
    <property type="entry name" value="GNAT_YJDJ"/>
</dbReference>
<feature type="domain" description="N-acetyltransferase" evidence="1">
    <location>
        <begin position="8"/>
        <end position="94"/>
    </location>
</feature>
<name>A0A8T9QEJ9_9BACT</name>
<dbReference type="RefSeq" id="WP_244678177.1">
    <property type="nucleotide sequence ID" value="NZ_CP095046.1"/>
</dbReference>
<dbReference type="KEGG" id="hcu:MUN79_13795"/>
<dbReference type="PROSITE" id="PS51729">
    <property type="entry name" value="GNAT_YJDJ"/>
    <property type="match status" value="1"/>
</dbReference>
<dbReference type="EMBL" id="CP095046">
    <property type="protein sequence ID" value="UOQ74841.1"/>
    <property type="molecule type" value="Genomic_DNA"/>
</dbReference>
<dbReference type="PANTHER" id="PTHR31435:SF9">
    <property type="entry name" value="PROTEIN NATD1"/>
    <property type="match status" value="1"/>
</dbReference>
<dbReference type="InterPro" id="IPR016181">
    <property type="entry name" value="Acyl_CoA_acyltransferase"/>
</dbReference>
<evidence type="ECO:0000259" key="1">
    <source>
        <dbReference type="PROSITE" id="PS51729"/>
    </source>
</evidence>
<dbReference type="SUPFAM" id="SSF55729">
    <property type="entry name" value="Acyl-CoA N-acyltransferases (Nat)"/>
    <property type="match status" value="1"/>
</dbReference>
<dbReference type="Pfam" id="PF14542">
    <property type="entry name" value="Acetyltransf_CG"/>
    <property type="match status" value="1"/>
</dbReference>
<protein>
    <submittedName>
        <fullName evidence="2">N-acetyltransferase</fullName>
    </submittedName>
</protein>
<evidence type="ECO:0000313" key="3">
    <source>
        <dbReference type="Proteomes" id="UP000831796"/>
    </source>
</evidence>
<keyword evidence="3" id="KW-1185">Reference proteome</keyword>
<reference evidence="2" key="1">
    <citation type="submission" date="2022-04" db="EMBL/GenBank/DDBJ databases">
        <title>Hymenobacter sp. isolated from the air.</title>
        <authorList>
            <person name="Won M."/>
            <person name="Lee C.-M."/>
            <person name="Woen H.-Y."/>
            <person name="Kwon S.-W."/>
        </authorList>
    </citation>
    <scope>NUCLEOTIDE SEQUENCE</scope>
    <source>
        <strain evidence="2">5116S-3</strain>
    </source>
</reference>
<dbReference type="PANTHER" id="PTHR31435">
    <property type="entry name" value="PROTEIN NATD1"/>
    <property type="match status" value="1"/>
</dbReference>
<dbReference type="InterPro" id="IPR045057">
    <property type="entry name" value="Gcn5-rel_NAT"/>
</dbReference>
<evidence type="ECO:0000313" key="2">
    <source>
        <dbReference type="EMBL" id="UOQ74841.1"/>
    </source>
</evidence>
<dbReference type="Gene3D" id="3.40.630.30">
    <property type="match status" value="1"/>
</dbReference>